<comment type="caution">
    <text evidence="1">The sequence shown here is derived from an EMBL/GenBank/DDBJ whole genome shotgun (WGS) entry which is preliminary data.</text>
</comment>
<keyword evidence="2" id="KW-1185">Reference proteome</keyword>
<dbReference type="EMBL" id="JABRWO010000011">
    <property type="protein sequence ID" value="MBA2116704.1"/>
    <property type="molecule type" value="Genomic_DNA"/>
</dbReference>
<proteinExistence type="predicted"/>
<accession>A0A7V8V850</accession>
<dbReference type="AlphaFoldDB" id="A0A7V8V850"/>
<sequence>MNNSDREHIDPNNIQAGPIRNESLSPELLERIRAVHDVIGRYISNSLEQFEISFMRDANPEDEVVVWCSITAAWLDYHKKHHGDELLSDEEEKKLLGALIAISTGVEDVTVLPVHPDVGKKLLNCYDGLSGR</sequence>
<dbReference type="Proteomes" id="UP000551616">
    <property type="component" value="Unassembled WGS sequence"/>
</dbReference>
<evidence type="ECO:0000313" key="1">
    <source>
        <dbReference type="EMBL" id="MBA2116704.1"/>
    </source>
</evidence>
<organism evidence="1 2">
    <name type="scientific">Bremerella alba</name>
    <dbReference type="NCBI Taxonomy" id="980252"/>
    <lineage>
        <taxon>Bacteria</taxon>
        <taxon>Pseudomonadati</taxon>
        <taxon>Planctomycetota</taxon>
        <taxon>Planctomycetia</taxon>
        <taxon>Pirellulales</taxon>
        <taxon>Pirellulaceae</taxon>
        <taxon>Bremerella</taxon>
    </lineage>
</organism>
<reference evidence="1 2" key="1">
    <citation type="submission" date="2020-05" db="EMBL/GenBank/DDBJ databases">
        <title>Bremerella alba sp. nov., a novel planctomycete isolated from the surface of the macroalga Fucus spiralis.</title>
        <authorList>
            <person name="Godinho O."/>
            <person name="Botelho R."/>
            <person name="Albuquerque L."/>
            <person name="Wiegand S."/>
            <person name="Da Costa M.S."/>
            <person name="Lobo-Da-Cunha A."/>
            <person name="Jogler C."/>
            <person name="Lage O.M."/>
        </authorList>
    </citation>
    <scope>NUCLEOTIDE SEQUENCE [LARGE SCALE GENOMIC DNA]</scope>
    <source>
        <strain evidence="1 2">FF15</strain>
    </source>
</reference>
<evidence type="ECO:0000313" key="2">
    <source>
        <dbReference type="Proteomes" id="UP000551616"/>
    </source>
</evidence>
<dbReference type="RefSeq" id="WP_207398105.1">
    <property type="nucleotide sequence ID" value="NZ_JABRWO010000011.1"/>
</dbReference>
<gene>
    <name evidence="1" type="ORF">HOV93_38960</name>
</gene>
<name>A0A7V8V850_9BACT</name>
<protein>
    <submittedName>
        <fullName evidence="1">Uncharacterized protein</fullName>
    </submittedName>
</protein>